<keyword evidence="7" id="KW-0206">Cytoskeleton</keyword>
<evidence type="ECO:0000256" key="7">
    <source>
        <dbReference type="ARBA" id="ARBA00023212"/>
    </source>
</evidence>
<sequence length="322" mass="35028">MKTLFFVHFSITLLCTRSRRGEMARVVEQKIKALRVEKEKFGFEPEAGDVSRAQANSGIDNAWYKEVLELRKKAGEYRNRGWGVEMNPDLFTKQVELWDQVSRRSSLSALSLASSVRPITKEEKDKENNKKSSPTKPRGGRVPGGARPVEANRAALPDGLNFSAAARSRKDAIRHHLERTTGPDVEEGALLPSPTREKLMPAIPRSKADSPQRGSPQKTALSRHGSPQKGSPQKSSPKKMSSKGRSQSVGPAVATDGTAPVVAGGSPKRQIRSGSTVAASTASSAAKTHKKTPTTATAPVIAQNQQLGPQQPERRPRPSEYR</sequence>
<feature type="compositionally biased region" description="Low complexity" evidence="10">
    <location>
        <begin position="275"/>
        <end position="286"/>
    </location>
</feature>
<evidence type="ECO:0000256" key="9">
    <source>
        <dbReference type="ARBA" id="ARBA00045771"/>
    </source>
</evidence>
<evidence type="ECO:0000313" key="12">
    <source>
        <dbReference type="EnsemblMetazoa" id="ACOM033448-PA.1"/>
    </source>
</evidence>
<feature type="compositionally biased region" description="Basic and acidic residues" evidence="10">
    <location>
        <begin position="119"/>
        <end position="130"/>
    </location>
</feature>
<evidence type="ECO:0000256" key="11">
    <source>
        <dbReference type="SAM" id="SignalP"/>
    </source>
</evidence>
<evidence type="ECO:0000256" key="6">
    <source>
        <dbReference type="ARBA" id="ARBA00022701"/>
    </source>
</evidence>
<dbReference type="PANTHER" id="PTHR32078">
    <property type="entry name" value="NUCLEAR PROTEIN MDM1"/>
    <property type="match status" value="1"/>
</dbReference>
<evidence type="ECO:0000256" key="5">
    <source>
        <dbReference type="ARBA" id="ARBA00022490"/>
    </source>
</evidence>
<comment type="subcellular location">
    <subcellularLocation>
        <location evidence="1">Cytoplasm</location>
        <location evidence="1">Cytoskeleton</location>
        <location evidence="1">Microtubule organizing center</location>
        <location evidence="1">Centrosome</location>
        <location evidence="1">Centriole</location>
    </subcellularLocation>
    <subcellularLocation>
        <location evidence="2">Nucleus</location>
    </subcellularLocation>
</comment>
<accession>A0A8W7PM73</accession>
<feature type="region of interest" description="Disordered" evidence="10">
    <location>
        <begin position="176"/>
        <end position="322"/>
    </location>
</feature>
<feature type="compositionally biased region" description="Low complexity" evidence="10">
    <location>
        <begin position="225"/>
        <end position="235"/>
    </location>
</feature>
<name>A0A8W7PM73_ANOCL</name>
<dbReference type="AlphaFoldDB" id="A0A8W7PM73"/>
<evidence type="ECO:0000256" key="8">
    <source>
        <dbReference type="ARBA" id="ARBA00023242"/>
    </source>
</evidence>
<feature type="region of interest" description="Disordered" evidence="10">
    <location>
        <begin position="113"/>
        <end position="163"/>
    </location>
</feature>
<dbReference type="GO" id="GO:0008017">
    <property type="term" value="F:microtubule binding"/>
    <property type="evidence" value="ECO:0007669"/>
    <property type="project" value="InterPro"/>
</dbReference>
<dbReference type="EnsemblMetazoa" id="ACOM033448-RA">
    <property type="protein sequence ID" value="ACOM033448-PA.1"/>
    <property type="gene ID" value="ACOM033448"/>
</dbReference>
<keyword evidence="8" id="KW-0539">Nucleus</keyword>
<evidence type="ECO:0000256" key="4">
    <source>
        <dbReference type="ARBA" id="ARBA00013508"/>
    </source>
</evidence>
<keyword evidence="11" id="KW-0732">Signal</keyword>
<organism evidence="12">
    <name type="scientific">Anopheles coluzzii</name>
    <name type="common">African malaria mosquito</name>
    <dbReference type="NCBI Taxonomy" id="1518534"/>
    <lineage>
        <taxon>Eukaryota</taxon>
        <taxon>Metazoa</taxon>
        <taxon>Ecdysozoa</taxon>
        <taxon>Arthropoda</taxon>
        <taxon>Hexapoda</taxon>
        <taxon>Insecta</taxon>
        <taxon>Pterygota</taxon>
        <taxon>Neoptera</taxon>
        <taxon>Endopterygota</taxon>
        <taxon>Diptera</taxon>
        <taxon>Nematocera</taxon>
        <taxon>Culicoidea</taxon>
        <taxon>Culicidae</taxon>
        <taxon>Anophelinae</taxon>
        <taxon>Anopheles</taxon>
    </lineage>
</organism>
<dbReference type="GO" id="GO:0046600">
    <property type="term" value="P:negative regulation of centriole replication"/>
    <property type="evidence" value="ECO:0007669"/>
    <property type="project" value="InterPro"/>
</dbReference>
<keyword evidence="5" id="KW-0963">Cytoplasm</keyword>
<dbReference type="Proteomes" id="UP000075882">
    <property type="component" value="Unassembled WGS sequence"/>
</dbReference>
<dbReference type="GO" id="GO:0005814">
    <property type="term" value="C:centriole"/>
    <property type="evidence" value="ECO:0007669"/>
    <property type="project" value="UniProtKB-SubCell"/>
</dbReference>
<comment type="similarity">
    <text evidence="3">Belongs to the MDM1 family.</text>
</comment>
<feature type="signal peptide" evidence="11">
    <location>
        <begin position="1"/>
        <end position="18"/>
    </location>
</feature>
<dbReference type="Pfam" id="PF15501">
    <property type="entry name" value="MDM1"/>
    <property type="match status" value="1"/>
</dbReference>
<feature type="compositionally biased region" description="Basic and acidic residues" evidence="10">
    <location>
        <begin position="312"/>
        <end position="322"/>
    </location>
</feature>
<comment type="function">
    <text evidence="9">Microtubule-binding protein that negatively regulates centriole duplication. Binds to and stabilizes microtubules.</text>
</comment>
<dbReference type="InterPro" id="IPR029136">
    <property type="entry name" value="MDM1"/>
</dbReference>
<dbReference type="PANTHER" id="PTHR32078:SF1">
    <property type="entry name" value="NUCLEAR PROTEIN MDM1"/>
    <property type="match status" value="1"/>
</dbReference>
<feature type="chain" id="PRO_5036477639" description="Nuclear protein MDM1" evidence="11">
    <location>
        <begin position="19"/>
        <end position="322"/>
    </location>
</feature>
<proteinExistence type="inferred from homology"/>
<evidence type="ECO:0000256" key="2">
    <source>
        <dbReference type="ARBA" id="ARBA00004123"/>
    </source>
</evidence>
<keyword evidence="6" id="KW-0493">Microtubule</keyword>
<dbReference type="GO" id="GO:0005634">
    <property type="term" value="C:nucleus"/>
    <property type="evidence" value="ECO:0007669"/>
    <property type="project" value="UniProtKB-SubCell"/>
</dbReference>
<evidence type="ECO:0000256" key="1">
    <source>
        <dbReference type="ARBA" id="ARBA00004114"/>
    </source>
</evidence>
<reference evidence="12" key="1">
    <citation type="submission" date="2022-08" db="UniProtKB">
        <authorList>
            <consortium name="EnsemblMetazoa"/>
        </authorList>
    </citation>
    <scope>IDENTIFICATION</scope>
</reference>
<protein>
    <recommendedName>
        <fullName evidence="4">Nuclear protein MDM1</fullName>
    </recommendedName>
</protein>
<evidence type="ECO:0000256" key="3">
    <source>
        <dbReference type="ARBA" id="ARBA00010494"/>
    </source>
</evidence>
<dbReference type="VEuPathDB" id="VectorBase:ACON2_034153"/>
<evidence type="ECO:0000256" key="10">
    <source>
        <dbReference type="SAM" id="MobiDB-lite"/>
    </source>
</evidence>
<dbReference type="GO" id="GO:0005874">
    <property type="term" value="C:microtubule"/>
    <property type="evidence" value="ECO:0007669"/>
    <property type="project" value="UniProtKB-KW"/>
</dbReference>